<comment type="similarity">
    <text evidence="1">Belongs to the TRAFAC class translation factor GTPase superfamily. Classic translation factor GTPase family. IF-2 subfamily.</text>
</comment>
<dbReference type="Gene3D" id="2.40.30.10">
    <property type="entry name" value="Translation factors"/>
    <property type="match status" value="1"/>
</dbReference>
<sequence length="221" mass="23890">SLLPRAVSLDNLFDQISAGQVKGLNVILKADVQGSIEPIRSSLGQLATEQVQVRIIHSGSGNITESDVMLAIASKGLIIGFGTGIEAGARRLADVEGVDIRSYDVIYHLVDDVDKALKGMLEPTYVEVIDGRAEVRAIFSSGRREKVAGVYVTEGKVSRGASARVWRGEQIVSESVVSSLRRFKDDVKEVTSGYECGVGIKDFTDFEIGDILELFSREKAS</sequence>
<protein>
    <recommendedName>
        <fullName evidence="6">Translation initiation factor IF- 2 domain-containing protein</fullName>
    </recommendedName>
</protein>
<dbReference type="InterPro" id="IPR023115">
    <property type="entry name" value="TIF_IF2_dom3"/>
</dbReference>
<proteinExistence type="inferred from homology"/>
<keyword evidence="3" id="KW-0547">Nucleotide-binding</keyword>
<dbReference type="EMBL" id="BARU01037339">
    <property type="protein sequence ID" value="GAH87076.1"/>
    <property type="molecule type" value="Genomic_DNA"/>
</dbReference>
<keyword evidence="5" id="KW-0342">GTP-binding</keyword>
<evidence type="ECO:0000256" key="4">
    <source>
        <dbReference type="ARBA" id="ARBA00022917"/>
    </source>
</evidence>
<dbReference type="GO" id="GO:0003924">
    <property type="term" value="F:GTPase activity"/>
    <property type="evidence" value="ECO:0007669"/>
    <property type="project" value="InterPro"/>
</dbReference>
<dbReference type="SUPFAM" id="SSF50447">
    <property type="entry name" value="Translation proteins"/>
    <property type="match status" value="1"/>
</dbReference>
<dbReference type="InterPro" id="IPR009000">
    <property type="entry name" value="Transl_B-barrel_sf"/>
</dbReference>
<reference evidence="7" key="1">
    <citation type="journal article" date="2014" name="Front. Microbiol.">
        <title>High frequency of phylogenetically diverse reductive dehalogenase-homologous genes in deep subseafloor sedimentary metagenomes.</title>
        <authorList>
            <person name="Kawai M."/>
            <person name="Futagami T."/>
            <person name="Toyoda A."/>
            <person name="Takaki Y."/>
            <person name="Nishi S."/>
            <person name="Hori S."/>
            <person name="Arai W."/>
            <person name="Tsubouchi T."/>
            <person name="Morono Y."/>
            <person name="Uchiyama I."/>
            <person name="Ito T."/>
            <person name="Fujiyama A."/>
            <person name="Inagaki F."/>
            <person name="Takami H."/>
        </authorList>
    </citation>
    <scope>NUCLEOTIDE SEQUENCE</scope>
    <source>
        <strain evidence="7">Expedition CK06-06</strain>
    </source>
</reference>
<dbReference type="PANTHER" id="PTHR43381">
    <property type="entry name" value="TRANSLATION INITIATION FACTOR IF-2-RELATED"/>
    <property type="match status" value="1"/>
</dbReference>
<gene>
    <name evidence="7" type="ORF">S03H2_58205</name>
</gene>
<dbReference type="Gene3D" id="3.40.50.10050">
    <property type="entry name" value="Translation initiation factor IF- 2, domain 3"/>
    <property type="match status" value="1"/>
</dbReference>
<comment type="caution">
    <text evidence="7">The sequence shown here is derived from an EMBL/GenBank/DDBJ whole genome shotgun (WGS) entry which is preliminary data.</text>
</comment>
<name>X1IXA9_9ZZZZ</name>
<feature type="domain" description="Translation initiation factor IF- 2" evidence="6">
    <location>
        <begin position="6"/>
        <end position="113"/>
    </location>
</feature>
<dbReference type="AlphaFoldDB" id="X1IXA9"/>
<dbReference type="InterPro" id="IPR000178">
    <property type="entry name" value="TF_IF2_bacterial-like"/>
</dbReference>
<evidence type="ECO:0000256" key="5">
    <source>
        <dbReference type="ARBA" id="ARBA00023134"/>
    </source>
</evidence>
<dbReference type="GO" id="GO:0005829">
    <property type="term" value="C:cytosol"/>
    <property type="evidence" value="ECO:0007669"/>
    <property type="project" value="TreeGrafter"/>
</dbReference>
<dbReference type="InterPro" id="IPR015760">
    <property type="entry name" value="TIF_IF2"/>
</dbReference>
<dbReference type="CDD" id="cd03692">
    <property type="entry name" value="mtIF2_IVc"/>
    <property type="match status" value="1"/>
</dbReference>
<evidence type="ECO:0000256" key="3">
    <source>
        <dbReference type="ARBA" id="ARBA00022741"/>
    </source>
</evidence>
<dbReference type="GO" id="GO:0005525">
    <property type="term" value="F:GTP binding"/>
    <property type="evidence" value="ECO:0007669"/>
    <property type="project" value="UniProtKB-KW"/>
</dbReference>
<organism evidence="7">
    <name type="scientific">marine sediment metagenome</name>
    <dbReference type="NCBI Taxonomy" id="412755"/>
    <lineage>
        <taxon>unclassified sequences</taxon>
        <taxon>metagenomes</taxon>
        <taxon>ecological metagenomes</taxon>
    </lineage>
</organism>
<dbReference type="InterPro" id="IPR036925">
    <property type="entry name" value="TIF_IF2_dom3_sf"/>
</dbReference>
<dbReference type="PANTHER" id="PTHR43381:SF5">
    <property type="entry name" value="TR-TYPE G DOMAIN-CONTAINING PROTEIN"/>
    <property type="match status" value="1"/>
</dbReference>
<dbReference type="SUPFAM" id="SSF52156">
    <property type="entry name" value="Initiation factor IF2/eIF5b, domain 3"/>
    <property type="match status" value="1"/>
</dbReference>
<dbReference type="GO" id="GO:0003743">
    <property type="term" value="F:translation initiation factor activity"/>
    <property type="evidence" value="ECO:0007669"/>
    <property type="project" value="UniProtKB-KW"/>
</dbReference>
<feature type="non-terminal residue" evidence="7">
    <location>
        <position position="1"/>
    </location>
</feature>
<evidence type="ECO:0000256" key="2">
    <source>
        <dbReference type="ARBA" id="ARBA00022540"/>
    </source>
</evidence>
<evidence type="ECO:0000313" key="7">
    <source>
        <dbReference type="EMBL" id="GAH87076.1"/>
    </source>
</evidence>
<dbReference type="FunFam" id="2.40.30.10:FF:000008">
    <property type="entry name" value="Translation initiation factor IF-2"/>
    <property type="match status" value="1"/>
</dbReference>
<dbReference type="FunFam" id="3.40.50.10050:FF:000001">
    <property type="entry name" value="Translation initiation factor IF-2"/>
    <property type="match status" value="1"/>
</dbReference>
<keyword evidence="2" id="KW-0396">Initiation factor</keyword>
<evidence type="ECO:0000259" key="6">
    <source>
        <dbReference type="Pfam" id="PF11987"/>
    </source>
</evidence>
<evidence type="ECO:0000256" key="1">
    <source>
        <dbReference type="ARBA" id="ARBA00007733"/>
    </source>
</evidence>
<keyword evidence="4" id="KW-0648">Protein biosynthesis</keyword>
<dbReference type="PROSITE" id="PS01176">
    <property type="entry name" value="IF2"/>
    <property type="match status" value="1"/>
</dbReference>
<dbReference type="Pfam" id="PF11987">
    <property type="entry name" value="IF-2"/>
    <property type="match status" value="1"/>
</dbReference>
<accession>X1IXA9</accession>